<feature type="domain" description="B5" evidence="19">
    <location>
        <begin position="401"/>
        <end position="476"/>
    </location>
</feature>
<dbReference type="InterPro" id="IPR041616">
    <property type="entry name" value="PheRS_beta_core"/>
</dbReference>
<dbReference type="SUPFAM" id="SSF50249">
    <property type="entry name" value="Nucleic acid-binding proteins"/>
    <property type="match status" value="1"/>
</dbReference>
<dbReference type="RefSeq" id="WP_338205091.1">
    <property type="nucleotide sequence ID" value="NZ_JAEKNR010000234.1"/>
</dbReference>
<dbReference type="GO" id="GO:0005737">
    <property type="term" value="C:cytoplasm"/>
    <property type="evidence" value="ECO:0007669"/>
    <property type="project" value="UniProtKB-SubCell"/>
</dbReference>
<dbReference type="InterPro" id="IPR005147">
    <property type="entry name" value="tRNA_synthase_B5-dom"/>
</dbReference>
<feature type="binding site" evidence="15">
    <location>
        <position position="463"/>
    </location>
    <ligand>
        <name>Mg(2+)</name>
        <dbReference type="ChEBI" id="CHEBI:18420"/>
        <note>shared with alpha subunit</note>
    </ligand>
</feature>
<evidence type="ECO:0000313" key="20">
    <source>
        <dbReference type="EMBL" id="MBJ7601041.1"/>
    </source>
</evidence>
<dbReference type="NCBIfam" id="TIGR00472">
    <property type="entry name" value="pheT_bact"/>
    <property type="match status" value="1"/>
</dbReference>
<evidence type="ECO:0000256" key="12">
    <source>
        <dbReference type="ARBA" id="ARBA00022917"/>
    </source>
</evidence>
<evidence type="ECO:0000256" key="4">
    <source>
        <dbReference type="ARBA" id="ARBA00022490"/>
    </source>
</evidence>
<dbReference type="InterPro" id="IPR033714">
    <property type="entry name" value="tRNA_bind_bactPheRS"/>
</dbReference>
<evidence type="ECO:0000256" key="14">
    <source>
        <dbReference type="ARBA" id="ARBA00049255"/>
    </source>
</evidence>
<keyword evidence="12 15" id="KW-0648">Protein biosynthesis</keyword>
<dbReference type="PROSITE" id="PS51483">
    <property type="entry name" value="B5"/>
    <property type="match status" value="1"/>
</dbReference>
<dbReference type="InterPro" id="IPR009061">
    <property type="entry name" value="DNA-bd_dom_put_sf"/>
</dbReference>
<proteinExistence type="inferred from homology"/>
<dbReference type="GO" id="GO:0006432">
    <property type="term" value="P:phenylalanyl-tRNA aminoacylation"/>
    <property type="evidence" value="ECO:0007669"/>
    <property type="project" value="UniProtKB-UniRule"/>
</dbReference>
<dbReference type="FunFam" id="3.30.70.380:FF:000001">
    <property type="entry name" value="Phenylalanine--tRNA ligase beta subunit"/>
    <property type="match status" value="1"/>
</dbReference>
<evidence type="ECO:0000256" key="10">
    <source>
        <dbReference type="ARBA" id="ARBA00022842"/>
    </source>
</evidence>
<evidence type="ECO:0000256" key="1">
    <source>
        <dbReference type="ARBA" id="ARBA00004496"/>
    </source>
</evidence>
<dbReference type="GO" id="GO:0004826">
    <property type="term" value="F:phenylalanine-tRNA ligase activity"/>
    <property type="evidence" value="ECO:0007669"/>
    <property type="project" value="UniProtKB-UniRule"/>
</dbReference>
<comment type="cofactor">
    <cofactor evidence="15">
        <name>Mg(2+)</name>
        <dbReference type="ChEBI" id="CHEBI:18420"/>
    </cofactor>
    <text evidence="15">Binds 2 magnesium ions per tetramer.</text>
</comment>
<dbReference type="EMBL" id="JAEKNR010000234">
    <property type="protein sequence ID" value="MBJ7601041.1"/>
    <property type="molecule type" value="Genomic_DNA"/>
</dbReference>
<comment type="subcellular location">
    <subcellularLocation>
        <location evidence="1 15">Cytoplasm</location>
    </subcellularLocation>
</comment>
<evidence type="ECO:0000259" key="18">
    <source>
        <dbReference type="PROSITE" id="PS51447"/>
    </source>
</evidence>
<comment type="catalytic activity">
    <reaction evidence="14 15">
        <text>tRNA(Phe) + L-phenylalanine + ATP = L-phenylalanyl-tRNA(Phe) + AMP + diphosphate + H(+)</text>
        <dbReference type="Rhea" id="RHEA:19413"/>
        <dbReference type="Rhea" id="RHEA-COMP:9668"/>
        <dbReference type="Rhea" id="RHEA-COMP:9699"/>
        <dbReference type="ChEBI" id="CHEBI:15378"/>
        <dbReference type="ChEBI" id="CHEBI:30616"/>
        <dbReference type="ChEBI" id="CHEBI:33019"/>
        <dbReference type="ChEBI" id="CHEBI:58095"/>
        <dbReference type="ChEBI" id="CHEBI:78442"/>
        <dbReference type="ChEBI" id="CHEBI:78531"/>
        <dbReference type="ChEBI" id="CHEBI:456215"/>
        <dbReference type="EC" id="6.1.1.20"/>
    </reaction>
</comment>
<dbReference type="Pfam" id="PF03147">
    <property type="entry name" value="FDX-ACB"/>
    <property type="match status" value="1"/>
</dbReference>
<organism evidence="20 21">
    <name type="scientific">Candidatus Nephthysia bennettiae</name>
    <dbReference type="NCBI Taxonomy" id="3127016"/>
    <lineage>
        <taxon>Bacteria</taxon>
        <taxon>Bacillati</taxon>
        <taxon>Candidatus Dormiibacterota</taxon>
        <taxon>Candidatus Dormibacteria</taxon>
        <taxon>Candidatus Dormibacterales</taxon>
        <taxon>Candidatus Dormibacteraceae</taxon>
        <taxon>Candidatus Nephthysia</taxon>
    </lineage>
</organism>
<dbReference type="SUPFAM" id="SSF54991">
    <property type="entry name" value="Anticodon-binding domain of PheRS"/>
    <property type="match status" value="1"/>
</dbReference>
<dbReference type="Proteomes" id="UP000612893">
    <property type="component" value="Unassembled WGS sequence"/>
</dbReference>
<dbReference type="PROSITE" id="PS50886">
    <property type="entry name" value="TRBD"/>
    <property type="match status" value="1"/>
</dbReference>
<sequence>MRVSYQWLCELAGVQDASPERVAHVLTMAGWNVEEITVIDLSEIVVGRVLSQEPHPTSRNPLWVHQVDVGGQTRQIIAGADNAKPGSLVPVALPGTTVPNGTEVGDRKIAGLAGQGMLCAEDELQLGDDHSGIMLLDDGRPGQHLDELIPSDAVLDVDVTPNRPDCLSHLGLARELAAALGRTVPGDFMPLFTGGIDPPGTDLVTVDIEAPDLCGRYIGAVISDVKVASSPRWLQRRLRVCGVRPISNVVDVTNYVALEYGQPLHAFDLSKIRGGRIVVRRARPGEELNCLDGETRRLTPEMLVIADAERPVGLAGLIGGEETAVTDATTQLLLEAANFDGINVRATSRDLRLRTEASSRFEKGLSPELALAGARRAARLLNEVAGGRVHVGWADEYPRPQEPVRVHFRPEQIDAILGVHVPLEDMEAILQRLGFQVRVQDGEWDVLPPVFRLDINIREDVAEEVGRIYGYDKVPPTLPGRRRTTWVPATPSQERRLDPVRHTLAGAGLTEVVTPALVDGSLLEQLGLDEGMVRMVNPVSADQDSLRTTLVTSLLEVALRNRNRGRPAVAVFEIGRAYIRRPEDPTGQPAEPTRLGALRAGLPNAEAGRTAFLELKGALERGLDSIASVELDFRRAASPLFHPGRCARVLLGDRELGYLGELHPSVVAEAGLEGRATVFEVDLDPVLAADPTRRARPLPRFPAVNRDLAVVVPEQVEAASLLATIEAAGGELLESVRAFDEYRGGQLPSGRKSVAFSMTFRSPDRTLTDSEVDAQLERVKAALRERHQATFRDLTS</sequence>
<dbReference type="GO" id="GO:0000049">
    <property type="term" value="F:tRNA binding"/>
    <property type="evidence" value="ECO:0007669"/>
    <property type="project" value="UniProtKB-UniRule"/>
</dbReference>
<keyword evidence="21" id="KW-1185">Reference proteome</keyword>
<keyword evidence="9 15" id="KW-0067">ATP-binding</keyword>
<dbReference type="GO" id="GO:0000287">
    <property type="term" value="F:magnesium ion binding"/>
    <property type="evidence" value="ECO:0007669"/>
    <property type="project" value="UniProtKB-UniRule"/>
</dbReference>
<keyword evidence="4 15" id="KW-0963">Cytoplasm</keyword>
<evidence type="ECO:0000256" key="3">
    <source>
        <dbReference type="ARBA" id="ARBA00011209"/>
    </source>
</evidence>
<dbReference type="SUPFAM" id="SSF56037">
    <property type="entry name" value="PheT/TilS domain"/>
    <property type="match status" value="1"/>
</dbReference>
<dbReference type="InterPro" id="IPR005121">
    <property type="entry name" value="Fdx_antiC-bd"/>
</dbReference>
<keyword evidence="11 16" id="KW-0694">RNA-binding</keyword>
<evidence type="ECO:0000313" key="21">
    <source>
        <dbReference type="Proteomes" id="UP000612893"/>
    </source>
</evidence>
<dbReference type="Gene3D" id="3.30.70.380">
    <property type="entry name" value="Ferrodoxin-fold anticodon-binding domain"/>
    <property type="match status" value="1"/>
</dbReference>
<feature type="domain" description="TRNA-binding" evidence="17">
    <location>
        <begin position="38"/>
        <end position="146"/>
    </location>
</feature>
<evidence type="ECO:0000256" key="15">
    <source>
        <dbReference type="HAMAP-Rule" id="MF_00283"/>
    </source>
</evidence>
<protein>
    <recommendedName>
        <fullName evidence="15">Phenylalanine--tRNA ligase beta subunit</fullName>
        <ecNumber evidence="15">6.1.1.20</ecNumber>
    </recommendedName>
    <alternativeName>
        <fullName evidence="15">Phenylalanyl-tRNA synthetase beta subunit</fullName>
        <shortName evidence="15">PheRS</shortName>
    </alternativeName>
</protein>
<comment type="caution">
    <text evidence="20">The sequence shown here is derived from an EMBL/GenBank/DDBJ whole genome shotgun (WGS) entry which is preliminary data.</text>
</comment>
<feature type="binding site" evidence="15">
    <location>
        <position position="454"/>
    </location>
    <ligand>
        <name>Mg(2+)</name>
        <dbReference type="ChEBI" id="CHEBI:18420"/>
        <note>shared with alpha subunit</note>
    </ligand>
</feature>
<keyword evidence="5 16" id="KW-0820">tRNA-binding</keyword>
<dbReference type="InterPro" id="IPR020825">
    <property type="entry name" value="Phe-tRNA_synthase-like_B3/B4"/>
</dbReference>
<keyword evidence="13 15" id="KW-0030">Aminoacyl-tRNA synthetase</keyword>
<dbReference type="Pfam" id="PF03483">
    <property type="entry name" value="B3_4"/>
    <property type="match status" value="1"/>
</dbReference>
<keyword evidence="7 15" id="KW-0479">Metal-binding</keyword>
<name>A0A934NA23_9BACT</name>
<evidence type="ECO:0000256" key="11">
    <source>
        <dbReference type="ARBA" id="ARBA00022884"/>
    </source>
</evidence>
<dbReference type="InterPro" id="IPR036690">
    <property type="entry name" value="Fdx_antiC-bd_sf"/>
</dbReference>
<dbReference type="Pfam" id="PF17759">
    <property type="entry name" value="tRNA_synthFbeta"/>
    <property type="match status" value="1"/>
</dbReference>
<keyword evidence="10 15" id="KW-0460">Magnesium</keyword>
<dbReference type="InterPro" id="IPR004532">
    <property type="entry name" value="Phe-tRNA-ligase_IIc_bsu_bact"/>
</dbReference>
<evidence type="ECO:0000256" key="8">
    <source>
        <dbReference type="ARBA" id="ARBA00022741"/>
    </source>
</evidence>
<dbReference type="Gene3D" id="3.50.40.10">
    <property type="entry name" value="Phenylalanyl-trna Synthetase, Chain B, domain 3"/>
    <property type="match status" value="1"/>
</dbReference>
<evidence type="ECO:0000256" key="16">
    <source>
        <dbReference type="PROSITE-ProRule" id="PRU00209"/>
    </source>
</evidence>
<dbReference type="Pfam" id="PF03484">
    <property type="entry name" value="B5"/>
    <property type="match status" value="1"/>
</dbReference>
<dbReference type="SMART" id="SM00896">
    <property type="entry name" value="FDX-ACB"/>
    <property type="match status" value="1"/>
</dbReference>
<feature type="binding site" evidence="15">
    <location>
        <position position="464"/>
    </location>
    <ligand>
        <name>Mg(2+)</name>
        <dbReference type="ChEBI" id="CHEBI:18420"/>
        <note>shared with alpha subunit</note>
    </ligand>
</feature>
<comment type="similarity">
    <text evidence="2 15">Belongs to the phenylalanyl-tRNA synthetase beta subunit family. Type 1 subfamily.</text>
</comment>
<dbReference type="FunFam" id="3.50.40.10:FF:000001">
    <property type="entry name" value="Phenylalanine--tRNA ligase beta subunit"/>
    <property type="match status" value="1"/>
</dbReference>
<dbReference type="GO" id="GO:0005524">
    <property type="term" value="F:ATP binding"/>
    <property type="evidence" value="ECO:0007669"/>
    <property type="project" value="UniProtKB-UniRule"/>
</dbReference>
<evidence type="ECO:0000256" key="9">
    <source>
        <dbReference type="ARBA" id="ARBA00022840"/>
    </source>
</evidence>
<dbReference type="Pfam" id="PF01588">
    <property type="entry name" value="tRNA_bind"/>
    <property type="match status" value="1"/>
</dbReference>
<dbReference type="Gene3D" id="3.30.56.10">
    <property type="match status" value="2"/>
</dbReference>
<evidence type="ECO:0000256" key="6">
    <source>
        <dbReference type="ARBA" id="ARBA00022598"/>
    </source>
</evidence>
<evidence type="ECO:0000256" key="7">
    <source>
        <dbReference type="ARBA" id="ARBA00022723"/>
    </source>
</evidence>
<dbReference type="InterPro" id="IPR045060">
    <property type="entry name" value="Phe-tRNA-ligase_IIc_bsu"/>
</dbReference>
<dbReference type="SMART" id="SM00873">
    <property type="entry name" value="B3_4"/>
    <property type="match status" value="1"/>
</dbReference>
<evidence type="ECO:0000256" key="5">
    <source>
        <dbReference type="ARBA" id="ARBA00022555"/>
    </source>
</evidence>
<keyword evidence="6 15" id="KW-0436">Ligase</keyword>
<dbReference type="AlphaFoldDB" id="A0A934NA23"/>
<dbReference type="InterPro" id="IPR012340">
    <property type="entry name" value="NA-bd_OB-fold"/>
</dbReference>
<keyword evidence="8 15" id="KW-0547">Nucleotide-binding</keyword>
<dbReference type="PROSITE" id="PS51447">
    <property type="entry name" value="FDX_ACB"/>
    <property type="match status" value="1"/>
</dbReference>
<accession>A0A934NA23</accession>
<reference evidence="20" key="1">
    <citation type="submission" date="2020-10" db="EMBL/GenBank/DDBJ databases">
        <title>Ca. Dormibacterota MAGs.</title>
        <authorList>
            <person name="Montgomery K."/>
        </authorList>
    </citation>
    <scope>NUCLEOTIDE SEQUENCE [LARGE SCALE GENOMIC DNA]</scope>
    <source>
        <strain evidence="20">SC8812_S17_10</strain>
    </source>
</reference>
<dbReference type="HAMAP" id="MF_00283">
    <property type="entry name" value="Phe_tRNA_synth_beta1"/>
    <property type="match status" value="1"/>
</dbReference>
<dbReference type="FunFam" id="3.30.56.10:FF:000002">
    <property type="entry name" value="Phenylalanine--tRNA ligase beta subunit"/>
    <property type="match status" value="1"/>
</dbReference>
<dbReference type="InterPro" id="IPR002547">
    <property type="entry name" value="tRNA-bd_dom"/>
</dbReference>
<dbReference type="InterPro" id="IPR005146">
    <property type="entry name" value="B3/B4_tRNA-bd"/>
</dbReference>
<comment type="subunit">
    <text evidence="3 15">Tetramer of two alpha and two beta subunits.</text>
</comment>
<feature type="domain" description="FDX-ACB" evidence="18">
    <location>
        <begin position="699"/>
        <end position="792"/>
    </location>
</feature>
<evidence type="ECO:0000259" key="17">
    <source>
        <dbReference type="PROSITE" id="PS50886"/>
    </source>
</evidence>
<dbReference type="EC" id="6.1.1.20" evidence="15"/>
<gene>
    <name evidence="15" type="primary">pheT</name>
    <name evidence="20" type="ORF">JF922_23590</name>
</gene>
<dbReference type="PANTHER" id="PTHR10947:SF0">
    <property type="entry name" value="PHENYLALANINE--TRNA LIGASE BETA SUBUNIT"/>
    <property type="match status" value="1"/>
</dbReference>
<evidence type="ECO:0000256" key="13">
    <source>
        <dbReference type="ARBA" id="ARBA00023146"/>
    </source>
</evidence>
<dbReference type="CDD" id="cd00769">
    <property type="entry name" value="PheRS_beta_core"/>
    <property type="match status" value="1"/>
</dbReference>
<dbReference type="Gene3D" id="2.40.50.140">
    <property type="entry name" value="Nucleic acid-binding proteins"/>
    <property type="match status" value="1"/>
</dbReference>
<feature type="binding site" evidence="15">
    <location>
        <position position="460"/>
    </location>
    <ligand>
        <name>Mg(2+)</name>
        <dbReference type="ChEBI" id="CHEBI:18420"/>
        <note>shared with alpha subunit</note>
    </ligand>
</feature>
<dbReference type="SUPFAM" id="SSF46955">
    <property type="entry name" value="Putative DNA-binding domain"/>
    <property type="match status" value="1"/>
</dbReference>
<dbReference type="PANTHER" id="PTHR10947">
    <property type="entry name" value="PHENYLALANYL-TRNA SYNTHETASE BETA CHAIN AND LEUCINE-RICH REPEAT-CONTAINING PROTEIN 47"/>
    <property type="match status" value="1"/>
</dbReference>
<evidence type="ECO:0000256" key="2">
    <source>
        <dbReference type="ARBA" id="ARBA00008653"/>
    </source>
</evidence>
<evidence type="ECO:0000259" key="19">
    <source>
        <dbReference type="PROSITE" id="PS51483"/>
    </source>
</evidence>
<dbReference type="InterPro" id="IPR045864">
    <property type="entry name" value="aa-tRNA-synth_II/BPL/LPL"/>
</dbReference>
<dbReference type="SUPFAM" id="SSF55681">
    <property type="entry name" value="Class II aaRS and biotin synthetases"/>
    <property type="match status" value="1"/>
</dbReference>
<dbReference type="CDD" id="cd02796">
    <property type="entry name" value="tRNA_bind_bactPheRS"/>
    <property type="match status" value="1"/>
</dbReference>
<dbReference type="SMART" id="SM00874">
    <property type="entry name" value="B5"/>
    <property type="match status" value="1"/>
</dbReference>
<dbReference type="Gene3D" id="3.30.930.10">
    <property type="entry name" value="Bira Bifunctional Protein, Domain 2"/>
    <property type="match status" value="1"/>
</dbReference>